<dbReference type="GO" id="GO:0009523">
    <property type="term" value="C:photosystem II"/>
    <property type="evidence" value="ECO:0007669"/>
    <property type="project" value="UniProtKB-KW"/>
</dbReference>
<feature type="transmembrane region" description="Helical" evidence="7">
    <location>
        <begin position="87"/>
        <end position="111"/>
    </location>
</feature>
<dbReference type="PANTHER" id="PTHR34469:SF4">
    <property type="entry name" value="PHOTOSYSTEM II REACTION CENTER PROTEIN H"/>
    <property type="match status" value="1"/>
</dbReference>
<dbReference type="PANTHER" id="PTHR34469">
    <property type="entry name" value="PHOTOSYSTEM II REACTION CENTER PROTEIN H"/>
    <property type="match status" value="1"/>
</dbReference>
<evidence type="ECO:0000256" key="6">
    <source>
        <dbReference type="ARBA" id="ARBA00023276"/>
    </source>
</evidence>
<comment type="subcellular location">
    <subcellularLocation>
        <location evidence="1">Membrane</location>
        <topology evidence="1">Single-pass membrane protein</topology>
    </subcellularLocation>
</comment>
<keyword evidence="5 7" id="KW-0472">Membrane</keyword>
<dbReference type="Pfam" id="PF00737">
    <property type="entry name" value="PsbH"/>
    <property type="match status" value="1"/>
</dbReference>
<sequence length="121" mass="13195">MPLSKFQPKRIAPIQYLLRQLNSDAGLVVPGWGTAPLMAALILLFFFFLLMILQIFNETILLDAVKPDWAALATVPVEPPPPANQNYVSTAIGVFLGLLAFTVACIAFIAYGARTYPTDKA</sequence>
<dbReference type="EMBL" id="CP053587">
    <property type="protein sequence ID" value="WNZ27591.1"/>
    <property type="molecule type" value="Genomic_DNA"/>
</dbReference>
<evidence type="ECO:0000256" key="5">
    <source>
        <dbReference type="ARBA" id="ARBA00023136"/>
    </source>
</evidence>
<evidence type="ECO:0000313" key="8">
    <source>
        <dbReference type="EMBL" id="WNZ27591.1"/>
    </source>
</evidence>
<dbReference type="RefSeq" id="WP_420717415.1">
    <property type="nucleotide sequence ID" value="NZ_CP053587.1"/>
</dbReference>
<keyword evidence="6" id="KW-0604">Photosystem II</keyword>
<dbReference type="GO" id="GO:0015979">
    <property type="term" value="P:photosynthesis"/>
    <property type="evidence" value="ECO:0007669"/>
    <property type="project" value="UniProtKB-KW"/>
</dbReference>
<gene>
    <name evidence="8" type="ORF">HJG54_32550</name>
</gene>
<keyword evidence="2" id="KW-0602">Photosynthesis</keyword>
<accession>A0AA96WQQ8</accession>
<dbReference type="NCBIfam" id="NF002728">
    <property type="entry name" value="PRK02624.1"/>
    <property type="match status" value="1"/>
</dbReference>
<protein>
    <recommendedName>
        <fullName evidence="9">Photosystem II protein</fullName>
    </recommendedName>
</protein>
<dbReference type="AlphaFoldDB" id="A0AA96WQQ8"/>
<dbReference type="GO" id="GO:0042301">
    <property type="term" value="F:phosphate ion binding"/>
    <property type="evidence" value="ECO:0007669"/>
    <property type="project" value="InterPro"/>
</dbReference>
<dbReference type="GO" id="GO:0050821">
    <property type="term" value="P:protein stabilization"/>
    <property type="evidence" value="ECO:0007669"/>
    <property type="project" value="InterPro"/>
</dbReference>
<evidence type="ECO:0000256" key="1">
    <source>
        <dbReference type="ARBA" id="ARBA00004167"/>
    </source>
</evidence>
<dbReference type="InterPro" id="IPR001056">
    <property type="entry name" value="PSII_PsbH"/>
</dbReference>
<keyword evidence="3 7" id="KW-0812">Transmembrane</keyword>
<evidence type="ECO:0000256" key="7">
    <source>
        <dbReference type="SAM" id="Phobius"/>
    </source>
</evidence>
<evidence type="ECO:0000256" key="4">
    <source>
        <dbReference type="ARBA" id="ARBA00022989"/>
    </source>
</evidence>
<dbReference type="SUPFAM" id="SSF161025">
    <property type="entry name" value="Photosystem II 10 kDa phosphoprotein PsbH"/>
    <property type="match status" value="1"/>
</dbReference>
<organism evidence="8">
    <name type="scientific">Leptolyngbya sp. NK1-12</name>
    <dbReference type="NCBI Taxonomy" id="2547451"/>
    <lineage>
        <taxon>Bacteria</taxon>
        <taxon>Bacillati</taxon>
        <taxon>Cyanobacteriota</taxon>
        <taxon>Cyanophyceae</taxon>
        <taxon>Leptolyngbyales</taxon>
        <taxon>Leptolyngbyaceae</taxon>
        <taxon>Leptolyngbya group</taxon>
        <taxon>Leptolyngbya</taxon>
    </lineage>
</organism>
<keyword evidence="4 7" id="KW-1133">Transmembrane helix</keyword>
<evidence type="ECO:0000256" key="2">
    <source>
        <dbReference type="ARBA" id="ARBA00022531"/>
    </source>
</evidence>
<evidence type="ECO:0008006" key="9">
    <source>
        <dbReference type="Google" id="ProtNLM"/>
    </source>
</evidence>
<reference evidence="8" key="1">
    <citation type="submission" date="2020-05" db="EMBL/GenBank/DDBJ databases">
        <authorList>
            <person name="Zhu T."/>
            <person name="Keshari N."/>
            <person name="Lu X."/>
        </authorList>
    </citation>
    <scope>NUCLEOTIDE SEQUENCE</scope>
    <source>
        <strain evidence="8">NK1-12</strain>
    </source>
</reference>
<evidence type="ECO:0000256" key="3">
    <source>
        <dbReference type="ARBA" id="ARBA00022692"/>
    </source>
</evidence>
<name>A0AA96WQQ8_9CYAN</name>
<proteinExistence type="predicted"/>
<dbReference type="InterPro" id="IPR036863">
    <property type="entry name" value="PSII_PsbH_sf"/>
</dbReference>
<dbReference type="Gene3D" id="1.20.5.880">
    <property type="entry name" value="Photosystem II reaction center protein H"/>
    <property type="match status" value="1"/>
</dbReference>
<feature type="transmembrane region" description="Helical" evidence="7">
    <location>
        <begin position="37"/>
        <end position="56"/>
    </location>
</feature>